<evidence type="ECO:0000313" key="1">
    <source>
        <dbReference type="EMBL" id="UVQ96124.1"/>
    </source>
</evidence>
<gene>
    <name evidence="1" type="ORF">NXW23_17625</name>
</gene>
<accession>A0AA94Y6Z6</accession>
<dbReference type="AlphaFoldDB" id="A0AA94Y6Z6"/>
<organism evidence="1 2">
    <name type="scientific">Bacteroides caccae</name>
    <dbReference type="NCBI Taxonomy" id="47678"/>
    <lineage>
        <taxon>Bacteria</taxon>
        <taxon>Pseudomonadati</taxon>
        <taxon>Bacteroidota</taxon>
        <taxon>Bacteroidia</taxon>
        <taxon>Bacteroidales</taxon>
        <taxon>Bacteroidaceae</taxon>
        <taxon>Bacteroides</taxon>
    </lineage>
</organism>
<proteinExistence type="predicted"/>
<dbReference type="EMBL" id="CP103166">
    <property type="protein sequence ID" value="UVQ96124.1"/>
    <property type="molecule type" value="Genomic_DNA"/>
</dbReference>
<sequence>MIKQQIYIFFYFLLTFVTIACQESNNVSDTGWINGLKAYLEFPMEGGSEYCSFSLQNGLDASLLECYVPAKDAGWCEASVEGGKLIIRAFRSYTDSERHTSVTVEYERRYSFVIQVKQMAGFSENDIPIKVVSATADTENNNNEMDKSYDDDLNTYFCSKGGTDVTKTFRMTYTLESGHTLYRIIYTPRTKGNKWGSFNKFEVEVATGDAPTQFVKVASFERGMECIHH</sequence>
<dbReference type="SUPFAM" id="SSF49785">
    <property type="entry name" value="Galactose-binding domain-like"/>
    <property type="match status" value="1"/>
</dbReference>
<dbReference type="InterPro" id="IPR008979">
    <property type="entry name" value="Galactose-bd-like_sf"/>
</dbReference>
<evidence type="ECO:0000313" key="2">
    <source>
        <dbReference type="Proteomes" id="UP001060260"/>
    </source>
</evidence>
<name>A0AA94Y6Z6_9BACE</name>
<protein>
    <submittedName>
        <fullName evidence="1">Uncharacterized protein</fullName>
    </submittedName>
</protein>
<dbReference type="Gene3D" id="2.60.120.260">
    <property type="entry name" value="Galactose-binding domain-like"/>
    <property type="match status" value="1"/>
</dbReference>
<dbReference type="PROSITE" id="PS51257">
    <property type="entry name" value="PROKAR_LIPOPROTEIN"/>
    <property type="match status" value="1"/>
</dbReference>
<reference evidence="1" key="1">
    <citation type="submission" date="2022-08" db="EMBL/GenBank/DDBJ databases">
        <title>Genome Sequencing of Bacteroides fragilis Group Isolates with Nanopore Technology.</title>
        <authorList>
            <person name="Tisza M.J."/>
            <person name="Smith D."/>
            <person name="Dekker J.P."/>
        </authorList>
    </citation>
    <scope>NUCLEOTIDE SEQUENCE</scope>
    <source>
        <strain evidence="1">BFG-474</strain>
    </source>
</reference>
<dbReference type="Proteomes" id="UP001060260">
    <property type="component" value="Chromosome"/>
</dbReference>